<dbReference type="Pfam" id="PF00106">
    <property type="entry name" value="adh_short"/>
    <property type="match status" value="1"/>
</dbReference>
<protein>
    <submittedName>
        <fullName evidence="3">SDR family NAD(P)-dependent oxidoreductase</fullName>
    </submittedName>
</protein>
<name>A0AAW5N211_9BACT</name>
<dbReference type="PANTHER" id="PTHR44196">
    <property type="entry name" value="DEHYDROGENASE/REDUCTASE SDR FAMILY MEMBER 7B"/>
    <property type="match status" value="1"/>
</dbReference>
<dbReference type="EMBL" id="JANRHJ010000015">
    <property type="protein sequence ID" value="MCR8874911.1"/>
    <property type="molecule type" value="Genomic_DNA"/>
</dbReference>
<keyword evidence="2" id="KW-0560">Oxidoreductase</keyword>
<organism evidence="3 4">
    <name type="scientific">Phocaeicola barnesiae</name>
    <dbReference type="NCBI Taxonomy" id="376804"/>
    <lineage>
        <taxon>Bacteria</taxon>
        <taxon>Pseudomonadati</taxon>
        <taxon>Bacteroidota</taxon>
        <taxon>Bacteroidia</taxon>
        <taxon>Bacteroidales</taxon>
        <taxon>Bacteroidaceae</taxon>
        <taxon>Phocaeicola</taxon>
    </lineage>
</organism>
<dbReference type="PANTHER" id="PTHR44196:SF3">
    <property type="entry name" value="SHORT CHAIN DEHYDROGENASE FAMILY PROTEIN"/>
    <property type="match status" value="1"/>
</dbReference>
<dbReference type="RefSeq" id="WP_018711557.1">
    <property type="nucleotide sequence ID" value="NZ_CALULB010000011.1"/>
</dbReference>
<comment type="similarity">
    <text evidence="1">Belongs to the short-chain dehydrogenases/reductases (SDR) family.</text>
</comment>
<proteinExistence type="inferred from homology"/>
<dbReference type="GO" id="GO:0016491">
    <property type="term" value="F:oxidoreductase activity"/>
    <property type="evidence" value="ECO:0007669"/>
    <property type="project" value="UniProtKB-KW"/>
</dbReference>
<dbReference type="SUPFAM" id="SSF51735">
    <property type="entry name" value="NAD(P)-binding Rossmann-fold domains"/>
    <property type="match status" value="1"/>
</dbReference>
<keyword evidence="4" id="KW-1185">Reference proteome</keyword>
<comment type="caution">
    <text evidence="3">The sequence shown here is derived from an EMBL/GenBank/DDBJ whole genome shotgun (WGS) entry which is preliminary data.</text>
</comment>
<gene>
    <name evidence="3" type="ORF">NW209_12975</name>
</gene>
<sequence length="246" mass="27738">MKKTPRRAVIVGATSGIGYEIALLLVQEGWRLGIAGRRKENLEALQAQYPDQICIRAFDIRQSGAEKELEALIDELGGMDLFLQSSGIGFQNYALDPEIELNTLETNGTGFARMVTHAFRYFLQKGSGHLAVISSIAGTKGLGIAPAYSATKRFQNTYLDALEQLARMHKVPIRFTDIRPGFVATGLLNDGKHYPLLMPPAYAARKIVSALHRKKRIAVIDWRYRILVFFWRLIPAWLWKRLPVRN</sequence>
<dbReference type="InterPro" id="IPR036291">
    <property type="entry name" value="NAD(P)-bd_dom_sf"/>
</dbReference>
<evidence type="ECO:0000256" key="1">
    <source>
        <dbReference type="ARBA" id="ARBA00006484"/>
    </source>
</evidence>
<evidence type="ECO:0000313" key="4">
    <source>
        <dbReference type="Proteomes" id="UP001204579"/>
    </source>
</evidence>
<dbReference type="GeneID" id="82443961"/>
<evidence type="ECO:0000313" key="3">
    <source>
        <dbReference type="EMBL" id="MCR8874911.1"/>
    </source>
</evidence>
<dbReference type="PRINTS" id="PR00081">
    <property type="entry name" value="GDHRDH"/>
</dbReference>
<dbReference type="InterPro" id="IPR002347">
    <property type="entry name" value="SDR_fam"/>
</dbReference>
<accession>A0AAW5N211</accession>
<dbReference type="Proteomes" id="UP001204579">
    <property type="component" value="Unassembled WGS sequence"/>
</dbReference>
<reference evidence="3 4" key="1">
    <citation type="submission" date="2022-08" db="EMBL/GenBank/DDBJ databases">
        <authorList>
            <person name="Zeman M."/>
            <person name="Kubasova T."/>
        </authorList>
    </citation>
    <scope>NUCLEOTIDE SEQUENCE [LARGE SCALE GENOMIC DNA]</scope>
    <source>
        <strain evidence="3 4">ET62</strain>
    </source>
</reference>
<dbReference type="Gene3D" id="3.40.50.720">
    <property type="entry name" value="NAD(P)-binding Rossmann-like Domain"/>
    <property type="match status" value="1"/>
</dbReference>
<dbReference type="AlphaFoldDB" id="A0AAW5N211"/>
<dbReference type="GO" id="GO:0016020">
    <property type="term" value="C:membrane"/>
    <property type="evidence" value="ECO:0007669"/>
    <property type="project" value="TreeGrafter"/>
</dbReference>
<evidence type="ECO:0000256" key="2">
    <source>
        <dbReference type="ARBA" id="ARBA00023002"/>
    </source>
</evidence>